<evidence type="ECO:0000313" key="4">
    <source>
        <dbReference type="Proteomes" id="UP000805418"/>
    </source>
</evidence>
<proteinExistence type="predicted"/>
<feature type="compositionally biased region" description="Gly residues" evidence="1">
    <location>
        <begin position="173"/>
        <end position="185"/>
    </location>
</feature>
<dbReference type="InterPro" id="IPR037138">
    <property type="entry name" value="His_deacetylse_dom_sf"/>
</dbReference>
<dbReference type="Proteomes" id="UP000805418">
    <property type="component" value="Chromosome 10"/>
</dbReference>
<evidence type="ECO:0000313" key="3">
    <source>
        <dbReference type="Ensembl" id="ENSCAFP00845008618.1"/>
    </source>
</evidence>
<dbReference type="InterPro" id="IPR000286">
    <property type="entry name" value="HDACs"/>
</dbReference>
<dbReference type="OrthoDB" id="424012at2759"/>
<name>A0A8I3MRM8_CANLF</name>
<dbReference type="GeneTree" id="ENSGT00940000160061"/>
<dbReference type="SUPFAM" id="SSF52768">
    <property type="entry name" value="Arginase/deacetylase"/>
    <property type="match status" value="1"/>
</dbReference>
<feature type="region of interest" description="Disordered" evidence="1">
    <location>
        <begin position="133"/>
        <end position="157"/>
    </location>
</feature>
<reference evidence="3" key="3">
    <citation type="submission" date="2025-09" db="UniProtKB">
        <authorList>
            <consortium name="Ensembl"/>
        </authorList>
    </citation>
    <scope>IDENTIFICATION</scope>
    <source>
        <strain evidence="3">Boxer</strain>
    </source>
</reference>
<feature type="region of interest" description="Disordered" evidence="1">
    <location>
        <begin position="173"/>
        <end position="195"/>
    </location>
</feature>
<dbReference type="PANTHER" id="PTHR10625:SF43">
    <property type="entry name" value="POLYAMINE DEACETYLASE HDAC10"/>
    <property type="match status" value="1"/>
</dbReference>
<protein>
    <submittedName>
        <fullName evidence="3">Histone deacetylase 10</fullName>
    </submittedName>
</protein>
<dbReference type="AlphaFoldDB" id="A0A8I3MRM8"/>
<dbReference type="InterPro" id="IPR023801">
    <property type="entry name" value="His_deacetylse_dom"/>
</dbReference>
<dbReference type="InterPro" id="IPR023696">
    <property type="entry name" value="Ureohydrolase_dom_sf"/>
</dbReference>
<feature type="domain" description="Histone deacetylase" evidence="2">
    <location>
        <begin position="254"/>
        <end position="577"/>
    </location>
</feature>
<dbReference type="Ensembl" id="ENSCAFT00845011044.1">
    <property type="protein sequence ID" value="ENSCAFP00845008618.1"/>
    <property type="gene ID" value="ENSCAFG00845006232.1"/>
</dbReference>
<sequence length="813" mass="85649">MVLAHDAAPGAFLSRAWALAHPCSLSPGRDGPCAAGRDGLRGRRAAGEDLGRPGTLGGVPATVRGVRGTRAVGPPPTPPLLLLLLLFLLSRPLLSPPFLLPPPLLLLLVPPPGPSSRPLLLLFLLLPLPAPPPSSPPPPLGPRLRAAGGEGGAEPGARRSRVWAAPLGGRSGAAGAGWQGRGGAGKPEARPQEGAAAAWVLRVPAQAPRRPSCGPGSPTPQGPPQGGGTMRTALVYHEDMTAARLLWEDPECEIERPERLTAALRRLQQGGLEQRCLQLAPREASEAELGLVHSPEYVSLLRGTQALDTQELRALSGQYDAVYFHPSTFHCARLAVGAALQLVDAVLMGAVHNGLALVRPPGHHSQRAAANGFCVFNNVAIAARHAQQKHGLQRILIVDWDVHHGQGIQYIFEDDPSVLYFSWHRYEHGRFWPYLRESDADAVGQGKGRGFTVNLPWNQVGMGNADYLAAFLHVLLPVAFEFDPELVLVSAGFDSAIGDPEVRAWPSRGGSRGPGAGEGPLHTGLWFQGQMQATPECFGHLTQLLQVLAGGRVCAVLEGGYHLESLSQSVCMVVRALLGDPVPPLSGPMEPHRSALESIQSVRAAQAPHWTSLQQQGQCGPCWVAGLLPRLPHPGFDSGLCPRVSPHTEARHLLRRWEDLTCVARGTHVQGSGGPGLSCAEFPPGPAAPPPHTPCPHGCCPDRARCCPGPAPCCPPSGGVSPPGGDTGLGQVGRAGLTGGIGPCVIPCPHVPIYHHRLHEALAQDTAFTALGKVLHLLKGILDGQVGHLGWPRVALGLGTGPGRAGWCRTTWT</sequence>
<evidence type="ECO:0000256" key="1">
    <source>
        <dbReference type="SAM" id="MobiDB-lite"/>
    </source>
</evidence>
<dbReference type="PRINTS" id="PR01270">
    <property type="entry name" value="HDASUPER"/>
</dbReference>
<evidence type="ECO:0000259" key="2">
    <source>
        <dbReference type="Pfam" id="PF00850"/>
    </source>
</evidence>
<accession>A0A8I3MRM8</accession>
<reference evidence="3" key="1">
    <citation type="submission" date="2020-03" db="EMBL/GenBank/DDBJ databases">
        <title>Long-read based genome assembly of a Labrador retriever dog.</title>
        <authorList>
            <person name="Eory L."/>
            <person name="Zhang W."/>
            <person name="Schoenebeck J."/>
        </authorList>
    </citation>
    <scope>NUCLEOTIDE SEQUENCE [LARGE SCALE GENOMIC DNA]</scope>
    <source>
        <strain evidence="3">Labrador retriever</strain>
    </source>
</reference>
<dbReference type="Gene3D" id="3.40.800.20">
    <property type="entry name" value="Histone deacetylase domain"/>
    <property type="match status" value="1"/>
</dbReference>
<dbReference type="Pfam" id="PF00850">
    <property type="entry name" value="Hist_deacetyl"/>
    <property type="match status" value="1"/>
</dbReference>
<gene>
    <name evidence="3" type="primary">HDAC10</name>
</gene>
<reference evidence="3" key="2">
    <citation type="submission" date="2025-08" db="UniProtKB">
        <authorList>
            <consortium name="Ensembl"/>
        </authorList>
    </citation>
    <scope>IDENTIFICATION</scope>
    <source>
        <strain evidence="3">Boxer</strain>
    </source>
</reference>
<keyword evidence="4" id="KW-1185">Reference proteome</keyword>
<feature type="region of interest" description="Disordered" evidence="1">
    <location>
        <begin position="207"/>
        <end position="230"/>
    </location>
</feature>
<organism evidence="3 4">
    <name type="scientific">Canis lupus familiaris</name>
    <name type="common">Dog</name>
    <name type="synonym">Canis familiaris</name>
    <dbReference type="NCBI Taxonomy" id="9615"/>
    <lineage>
        <taxon>Eukaryota</taxon>
        <taxon>Metazoa</taxon>
        <taxon>Chordata</taxon>
        <taxon>Craniata</taxon>
        <taxon>Vertebrata</taxon>
        <taxon>Euteleostomi</taxon>
        <taxon>Mammalia</taxon>
        <taxon>Eutheria</taxon>
        <taxon>Laurasiatheria</taxon>
        <taxon>Carnivora</taxon>
        <taxon>Caniformia</taxon>
        <taxon>Canidae</taxon>
        <taxon>Canis</taxon>
    </lineage>
</organism>
<dbReference type="PANTHER" id="PTHR10625">
    <property type="entry name" value="HISTONE DEACETYLASE HDAC1-RELATED"/>
    <property type="match status" value="1"/>
</dbReference>